<dbReference type="SUPFAM" id="SSF50939">
    <property type="entry name" value="Sialidases"/>
    <property type="match status" value="1"/>
</dbReference>
<dbReference type="PROSITE" id="PS51257">
    <property type="entry name" value="PROKAR_LIPOPROTEIN"/>
    <property type="match status" value="1"/>
</dbReference>
<protein>
    <submittedName>
        <fullName evidence="3">Sialidase</fullName>
    </submittedName>
</protein>
<dbReference type="Pfam" id="PF13088">
    <property type="entry name" value="BNR_2"/>
    <property type="match status" value="1"/>
</dbReference>
<dbReference type="STRING" id="1306519.BIW12_07170"/>
<dbReference type="EMBL" id="CP017774">
    <property type="protein sequence ID" value="AOZ99238.1"/>
    <property type="molecule type" value="Genomic_DNA"/>
</dbReference>
<dbReference type="CDD" id="cd15482">
    <property type="entry name" value="Sialidase_non-viral"/>
    <property type="match status" value="1"/>
</dbReference>
<dbReference type="InterPro" id="IPR036278">
    <property type="entry name" value="Sialidase_sf"/>
</dbReference>
<dbReference type="AlphaFoldDB" id="A0A1D9P9I6"/>
<evidence type="ECO:0000256" key="1">
    <source>
        <dbReference type="SAM" id="SignalP"/>
    </source>
</evidence>
<dbReference type="PANTHER" id="PTHR43752">
    <property type="entry name" value="BNR/ASP-BOX REPEAT FAMILY PROTEIN"/>
    <property type="match status" value="1"/>
</dbReference>
<evidence type="ECO:0000313" key="3">
    <source>
        <dbReference type="EMBL" id="AOZ99238.1"/>
    </source>
</evidence>
<accession>A0A1D9P9I6</accession>
<dbReference type="KEGG" id="fcm:BIW12_07170"/>
<dbReference type="Gene3D" id="2.120.10.10">
    <property type="match status" value="1"/>
</dbReference>
<evidence type="ECO:0000313" key="4">
    <source>
        <dbReference type="Proteomes" id="UP000178198"/>
    </source>
</evidence>
<dbReference type="Proteomes" id="UP000178198">
    <property type="component" value="Chromosome"/>
</dbReference>
<dbReference type="InterPro" id="IPR011040">
    <property type="entry name" value="Sialidase"/>
</dbReference>
<proteinExistence type="predicted"/>
<feature type="domain" description="Sialidase" evidence="2">
    <location>
        <begin position="58"/>
        <end position="337"/>
    </location>
</feature>
<gene>
    <name evidence="3" type="ORF">BIW12_07170</name>
</gene>
<feature type="signal peptide" evidence="1">
    <location>
        <begin position="1"/>
        <end position="22"/>
    </location>
</feature>
<keyword evidence="1" id="KW-0732">Signal</keyword>
<keyword evidence="4" id="KW-1185">Reference proteome</keyword>
<dbReference type="PANTHER" id="PTHR43752:SF2">
    <property type="entry name" value="BNR_ASP-BOX REPEAT FAMILY PROTEIN"/>
    <property type="match status" value="1"/>
</dbReference>
<dbReference type="RefSeq" id="WP_071184491.1">
    <property type="nucleotide sequence ID" value="NZ_CP017774.1"/>
</dbReference>
<name>A0A1D9P9I6_9FLAO</name>
<feature type="chain" id="PRO_5009444435" evidence="1">
    <location>
        <begin position="23"/>
        <end position="382"/>
    </location>
</feature>
<organism evidence="3 4">
    <name type="scientific">Flavobacterium commune</name>
    <dbReference type="NCBI Taxonomy" id="1306519"/>
    <lineage>
        <taxon>Bacteria</taxon>
        <taxon>Pseudomonadati</taxon>
        <taxon>Bacteroidota</taxon>
        <taxon>Flavobacteriia</taxon>
        <taxon>Flavobacteriales</taxon>
        <taxon>Flavobacteriaceae</taxon>
        <taxon>Flavobacterium</taxon>
    </lineage>
</organism>
<sequence length="382" mass="42427">MKTLKTSLLVLTVILFASCKSALEKKTWKEGILVDQFIYDKAPYPSCHAVTIVEATNGDLVSSWFGGTHERHPDVCIYVAIKPKGSDKWNEGVKVADGVMPDGTRFPTWNPVLYQIPGGDLMLFYKIGPKPSEWWGVYRTSSDGGKTWSDKIDMPSKDFLGPIKNKPVLLSNGTLLLPSSTEGNGWHLRMESTPDFGKTWVMGDTISRGKQKINAIQPSILFHKDGSIQAIGRTKNRAIFSTFSKDNGKTWTDVELIGLPNNNSGTDAVTLKNGKHLLVYNHVLPPGTEAKGPRTPLNVSISDDGINWKAALVLEDSNISQYSYPSMIQSKDGMVHIVYTWRRQKLKYVKVDPKKLKALPINNGIWPGEENKVVKAVKAEEE</sequence>
<reference evidence="3 4" key="1">
    <citation type="submission" date="2016-10" db="EMBL/GenBank/DDBJ databases">
        <title>Complete Genome Sequence of Flavobacterium sp. PK15.</title>
        <authorList>
            <person name="Ekwe A."/>
            <person name="Kim S.B."/>
        </authorList>
    </citation>
    <scope>NUCLEOTIDE SEQUENCE [LARGE SCALE GENOMIC DNA]</scope>
    <source>
        <strain evidence="3 4">PK15</strain>
    </source>
</reference>
<dbReference type="OrthoDB" id="41724at2"/>
<evidence type="ECO:0000259" key="2">
    <source>
        <dbReference type="Pfam" id="PF13088"/>
    </source>
</evidence>